<gene>
    <name evidence="1" type="ORF">EV702DRAFT_967722</name>
</gene>
<accession>A0A9P7D3W7</accession>
<sequence length="157" mass="17935">AINTLLFYVQSFIAPKIATVFEQHTPKHWMAVLKVYARVQKCLRHSILECPMTDMGGLFFALAMKESRSSLIYIDWNDNRVIYAYIFAVRDWEGGKFCIPQLGIKIPVQLGQVLAVLACVVAHFSAPMTTGHRIVFICFTDILLFQHTHPKFFIVVT</sequence>
<protein>
    <submittedName>
        <fullName evidence="1">Uncharacterized protein</fullName>
    </submittedName>
</protein>
<proteinExistence type="predicted"/>
<dbReference type="Proteomes" id="UP000714275">
    <property type="component" value="Unassembled WGS sequence"/>
</dbReference>
<evidence type="ECO:0000313" key="1">
    <source>
        <dbReference type="EMBL" id="KAG1778559.1"/>
    </source>
</evidence>
<dbReference type="Gene3D" id="3.60.130.30">
    <property type="match status" value="1"/>
</dbReference>
<dbReference type="EMBL" id="JABBWD010000015">
    <property type="protein sequence ID" value="KAG1778559.1"/>
    <property type="molecule type" value="Genomic_DNA"/>
</dbReference>
<organism evidence="1 2">
    <name type="scientific">Suillus placidus</name>
    <dbReference type="NCBI Taxonomy" id="48579"/>
    <lineage>
        <taxon>Eukaryota</taxon>
        <taxon>Fungi</taxon>
        <taxon>Dikarya</taxon>
        <taxon>Basidiomycota</taxon>
        <taxon>Agaricomycotina</taxon>
        <taxon>Agaricomycetes</taxon>
        <taxon>Agaricomycetidae</taxon>
        <taxon>Boletales</taxon>
        <taxon>Suillineae</taxon>
        <taxon>Suillaceae</taxon>
        <taxon>Suillus</taxon>
    </lineage>
</organism>
<feature type="non-terminal residue" evidence="1">
    <location>
        <position position="157"/>
    </location>
</feature>
<name>A0A9P7D3W7_9AGAM</name>
<keyword evidence="2" id="KW-1185">Reference proteome</keyword>
<dbReference type="AlphaFoldDB" id="A0A9P7D3W7"/>
<comment type="caution">
    <text evidence="1">The sequence shown here is derived from an EMBL/GenBank/DDBJ whole genome shotgun (WGS) entry which is preliminary data.</text>
</comment>
<evidence type="ECO:0000313" key="2">
    <source>
        <dbReference type="Proteomes" id="UP000714275"/>
    </source>
</evidence>
<reference evidence="1" key="1">
    <citation type="journal article" date="2020" name="New Phytol.">
        <title>Comparative genomics reveals dynamic genome evolution in host specialist ectomycorrhizal fungi.</title>
        <authorList>
            <person name="Lofgren L.A."/>
            <person name="Nguyen N.H."/>
            <person name="Vilgalys R."/>
            <person name="Ruytinx J."/>
            <person name="Liao H.L."/>
            <person name="Branco S."/>
            <person name="Kuo A."/>
            <person name="LaButti K."/>
            <person name="Lipzen A."/>
            <person name="Andreopoulos W."/>
            <person name="Pangilinan J."/>
            <person name="Riley R."/>
            <person name="Hundley H."/>
            <person name="Na H."/>
            <person name="Barry K."/>
            <person name="Grigoriev I.V."/>
            <person name="Stajich J.E."/>
            <person name="Kennedy P.G."/>
        </authorList>
    </citation>
    <scope>NUCLEOTIDE SEQUENCE</scope>
    <source>
        <strain evidence="1">DOB743</strain>
    </source>
</reference>
<dbReference type="OrthoDB" id="2634697at2759"/>